<protein>
    <submittedName>
        <fullName evidence="1">Uncharacterized protein</fullName>
    </submittedName>
</protein>
<evidence type="ECO:0000313" key="1">
    <source>
        <dbReference type="EMBL" id="ARV76709.1"/>
    </source>
</evidence>
<reference evidence="1 2" key="1">
    <citation type="submission" date="2017-05" db="EMBL/GenBank/DDBJ databases">
        <authorList>
            <person name="Song R."/>
            <person name="Chenine A.L."/>
            <person name="Ruprecht R.M."/>
        </authorList>
    </citation>
    <scope>NUCLEOTIDE SEQUENCE [LARGE SCALE GENOMIC DNA]</scope>
</reference>
<evidence type="ECO:0000313" key="2">
    <source>
        <dbReference type="Proteomes" id="UP000225448"/>
    </source>
</evidence>
<organism evidence="1 2">
    <name type="scientific">Pseudomonas phage Phabio</name>
    <dbReference type="NCBI Taxonomy" id="2006668"/>
    <lineage>
        <taxon>Viruses</taxon>
        <taxon>Duplodnaviria</taxon>
        <taxon>Heunggongvirae</taxon>
        <taxon>Uroviricota</taxon>
        <taxon>Caudoviricetes</taxon>
        <taxon>Chimalliviridae</taxon>
        <taxon>Phabiovirus</taxon>
        <taxon>Phabiovirus phabio</taxon>
    </lineage>
</organism>
<proteinExistence type="predicted"/>
<dbReference type="Proteomes" id="UP000225448">
    <property type="component" value="Segment"/>
</dbReference>
<gene>
    <name evidence="1" type="ORF">PHABIO_78</name>
</gene>
<sequence>MYSLFRDRPARMLGQALDPGFVYVRRTYKTLIEDVRGYYRKAPKYVESTNLFALLIQQFVINMGLDDNQWVRQIEEQSKGAARNLGLVSPINKGKIFTKGITLGPHSEEIAIATYEKFERDGLGKRWRDLRPVNYLYHTRTDTSLPIMNNTTPGRAYGVLTVNVPMLMVQYRYWLRLQKSLNIEQFENVYRFVGSIVLPNMIDSFLDIAFFNQLDRASQDIANPTFPLQHPFYITDMNPRLAKLTEKVNFESFLKGIEIEGLAWITPMIVKQNLFEVMEIPRVPITYQNEWAFALARLPYIRYLTRMVMRNHGYDRSQINEVLIDLIESSRDQIFTNMGSSEFAKAFRKQVQQVIDDIKKS</sequence>
<name>A0A1Y0SYX0_9CAUD</name>
<keyword evidence="2" id="KW-1185">Reference proteome</keyword>
<dbReference type="EMBL" id="MF042360">
    <property type="protein sequence ID" value="ARV76709.1"/>
    <property type="molecule type" value="Genomic_DNA"/>
</dbReference>
<accession>A0A1Y0SYX0</accession>